<reference evidence="1 2" key="1">
    <citation type="journal article" date="2012" name="PLoS Pathog.">
        <title>The genome of the obligate intracellular parasite Trachipleistophora hominis: new insights into microsporidian genome dynamics and reductive evolution.</title>
        <authorList>
            <person name="Heinz E."/>
            <person name="Williams T.A."/>
            <person name="Nakjang S."/>
            <person name="Noel C.J."/>
            <person name="Swan D.C."/>
            <person name="Goldberg A.V."/>
            <person name="Harris S.R."/>
            <person name="Weinmaier T."/>
            <person name="Markert S."/>
            <person name="Becher D."/>
            <person name="Bernhardt J."/>
            <person name="Dagan T."/>
            <person name="Hacker C."/>
            <person name="Lucocq J.M."/>
            <person name="Schweder T."/>
            <person name="Rattei T."/>
            <person name="Hall N."/>
            <person name="Hirt R.P."/>
            <person name="Embley T.M."/>
        </authorList>
    </citation>
    <scope>NUCLEOTIDE SEQUENCE [LARGE SCALE GENOMIC DNA]</scope>
</reference>
<proteinExistence type="predicted"/>
<evidence type="ECO:0000313" key="1">
    <source>
        <dbReference type="EMBL" id="ELQ75221.1"/>
    </source>
</evidence>
<dbReference type="InParanoid" id="L7JW18"/>
<dbReference type="VEuPathDB" id="MicrosporidiaDB:THOM_1844"/>
<dbReference type="Proteomes" id="UP000011185">
    <property type="component" value="Unassembled WGS sequence"/>
</dbReference>
<protein>
    <submittedName>
        <fullName evidence="1">Uncharacterized protein</fullName>
    </submittedName>
</protein>
<dbReference type="HOGENOM" id="CLU_3144011_0_0_1"/>
<keyword evidence="2" id="KW-1185">Reference proteome</keyword>
<name>L7JW18_TRAHO</name>
<dbReference type="EMBL" id="JH993981">
    <property type="protein sequence ID" value="ELQ75221.1"/>
    <property type="molecule type" value="Genomic_DNA"/>
</dbReference>
<sequence>MMIRKVQVTVIVGLVTRKFRNVDIDRLILCRHQLMARLEVWYNSLLGIT</sequence>
<dbReference type="AlphaFoldDB" id="L7JW18"/>
<gene>
    <name evidence="1" type="ORF">THOM_1844</name>
</gene>
<evidence type="ECO:0000313" key="2">
    <source>
        <dbReference type="Proteomes" id="UP000011185"/>
    </source>
</evidence>
<organism evidence="1 2">
    <name type="scientific">Trachipleistophora hominis</name>
    <name type="common">Microsporidian parasite</name>
    <dbReference type="NCBI Taxonomy" id="72359"/>
    <lineage>
        <taxon>Eukaryota</taxon>
        <taxon>Fungi</taxon>
        <taxon>Fungi incertae sedis</taxon>
        <taxon>Microsporidia</taxon>
        <taxon>Pleistophoridae</taxon>
        <taxon>Trachipleistophora</taxon>
    </lineage>
</organism>
<accession>L7JW18</accession>